<dbReference type="Gene3D" id="1.10.10.60">
    <property type="entry name" value="Homeodomain-like"/>
    <property type="match status" value="1"/>
</dbReference>
<dbReference type="GO" id="GO:0006313">
    <property type="term" value="P:DNA transposition"/>
    <property type="evidence" value="ECO:0007669"/>
    <property type="project" value="InterPro"/>
</dbReference>
<sequence>MGRGKLLTTSERASIVKQLSQGVSVGEIAKKLGRDTRTVKEYVSQPEKEYKRPKGAYKTSVTSKEKTRLKRALAQNPLASSKRIFDEAGVTPKGKTTRNKVLEEIGKVVKPRPRPSLTQKHKKDRLDWARANLKRDFSTVIWTDEARATLDGPDNWATGWILNGSTTPVRVRLWLTASSQGRSREELVTRLSP</sequence>
<accession>A0A7J6NTJ3</accession>
<dbReference type="Pfam" id="PF01498">
    <property type="entry name" value="HTH_Tnp_Tc3_2"/>
    <property type="match status" value="1"/>
</dbReference>
<dbReference type="AlphaFoldDB" id="A0A7J6NTJ3"/>
<evidence type="ECO:0000313" key="4">
    <source>
        <dbReference type="Proteomes" id="UP000541610"/>
    </source>
</evidence>
<gene>
    <name evidence="3" type="ORF">FOZ60_004264</name>
</gene>
<dbReference type="GO" id="GO:0003677">
    <property type="term" value="F:DNA binding"/>
    <property type="evidence" value="ECO:0007669"/>
    <property type="project" value="InterPro"/>
</dbReference>
<feature type="domain" description="Transposase Tc1-like" evidence="2">
    <location>
        <begin position="67"/>
        <end position="133"/>
    </location>
</feature>
<organism evidence="3 4">
    <name type="scientific">Perkinsus olseni</name>
    <name type="common">Perkinsus atlanticus</name>
    <dbReference type="NCBI Taxonomy" id="32597"/>
    <lineage>
        <taxon>Eukaryota</taxon>
        <taxon>Sar</taxon>
        <taxon>Alveolata</taxon>
        <taxon>Perkinsozoa</taxon>
        <taxon>Perkinsea</taxon>
        <taxon>Perkinsida</taxon>
        <taxon>Perkinsidae</taxon>
        <taxon>Perkinsus</taxon>
    </lineage>
</organism>
<dbReference type="Proteomes" id="UP000541610">
    <property type="component" value="Unassembled WGS sequence"/>
</dbReference>
<dbReference type="OrthoDB" id="8060176at2759"/>
<dbReference type="EMBL" id="JABANP010000196">
    <property type="protein sequence ID" value="KAF4687115.1"/>
    <property type="molecule type" value="Genomic_DNA"/>
</dbReference>
<name>A0A7J6NTJ3_PEROL</name>
<reference evidence="3 4" key="1">
    <citation type="submission" date="2020-04" db="EMBL/GenBank/DDBJ databases">
        <title>Perkinsus olseni comparative genomics.</title>
        <authorList>
            <person name="Bogema D.R."/>
        </authorList>
    </citation>
    <scope>NUCLEOTIDE SEQUENCE [LARGE SCALE GENOMIC DNA]</scope>
    <source>
        <strain evidence="3">00978-12</strain>
    </source>
</reference>
<proteinExistence type="predicted"/>
<evidence type="ECO:0000256" key="1">
    <source>
        <dbReference type="SAM" id="MobiDB-lite"/>
    </source>
</evidence>
<dbReference type="GO" id="GO:0015074">
    <property type="term" value="P:DNA integration"/>
    <property type="evidence" value="ECO:0007669"/>
    <property type="project" value="InterPro"/>
</dbReference>
<evidence type="ECO:0000313" key="3">
    <source>
        <dbReference type="EMBL" id="KAF4687115.1"/>
    </source>
</evidence>
<dbReference type="Gene3D" id="3.30.420.10">
    <property type="entry name" value="Ribonuclease H-like superfamily/Ribonuclease H"/>
    <property type="match status" value="1"/>
</dbReference>
<feature type="region of interest" description="Disordered" evidence="1">
    <location>
        <begin position="43"/>
        <end position="63"/>
    </location>
</feature>
<protein>
    <recommendedName>
        <fullName evidence="2">Transposase Tc1-like domain-containing protein</fullName>
    </recommendedName>
</protein>
<dbReference type="InterPro" id="IPR002492">
    <property type="entry name" value="Transposase_Tc1-like"/>
</dbReference>
<evidence type="ECO:0000259" key="2">
    <source>
        <dbReference type="Pfam" id="PF01498"/>
    </source>
</evidence>
<feature type="compositionally biased region" description="Basic and acidic residues" evidence="1">
    <location>
        <begin position="43"/>
        <end position="52"/>
    </location>
</feature>
<comment type="caution">
    <text evidence="3">The sequence shown here is derived from an EMBL/GenBank/DDBJ whole genome shotgun (WGS) entry which is preliminary data.</text>
</comment>
<dbReference type="InterPro" id="IPR036397">
    <property type="entry name" value="RNaseH_sf"/>
</dbReference>
<dbReference type="Pfam" id="PF13384">
    <property type="entry name" value="HTH_23"/>
    <property type="match status" value="1"/>
</dbReference>